<dbReference type="RefSeq" id="WP_096883002.1">
    <property type="nucleotide sequence ID" value="NZ_CP023482.1"/>
</dbReference>
<sequence>MTRPAQAIATACLAPHLREAGRAPFAFDVGQALLLEPGASLPFLARDLPLASLGSGFALALTPTVGVRERAAAVGVALERMSPTATAPGAVIADHTAAWIWCGGDYSPSRLIVASERHSQRYDDLELRKITLATGDIAYPAGIPTLAPHRAFAELARKGADETARIYAERLIAQGWVTSSDLTRIAYRACRSGRGKGYSGPRTGRARYKKLAALAKEIEKTLEGRAAKTHHQTADHIGLPSLVTR</sequence>
<keyword evidence="3" id="KW-1185">Reference proteome</keyword>
<evidence type="ECO:0000313" key="2">
    <source>
        <dbReference type="EMBL" id="ATH96714.1"/>
    </source>
</evidence>
<organism evidence="2 3">
    <name type="scientific">Dermabacter jinjuensis</name>
    <dbReference type="NCBI Taxonomy" id="1667168"/>
    <lineage>
        <taxon>Bacteria</taxon>
        <taxon>Bacillati</taxon>
        <taxon>Actinomycetota</taxon>
        <taxon>Actinomycetes</taxon>
        <taxon>Micrococcales</taxon>
        <taxon>Dermabacteraceae</taxon>
        <taxon>Dermabacter</taxon>
    </lineage>
</organism>
<protein>
    <submittedName>
        <fullName evidence="2">Uncharacterized protein</fullName>
    </submittedName>
</protein>
<proteinExistence type="predicted"/>
<dbReference type="Proteomes" id="UP000815698">
    <property type="component" value="Chromosome"/>
</dbReference>
<name>A0ABM6PN28_9MICO</name>
<evidence type="ECO:0000313" key="3">
    <source>
        <dbReference type="Proteomes" id="UP000815698"/>
    </source>
</evidence>
<feature type="region of interest" description="Disordered" evidence="1">
    <location>
        <begin position="225"/>
        <end position="245"/>
    </location>
</feature>
<gene>
    <name evidence="2" type="ORF">COP05_06140</name>
</gene>
<accession>A0ABM6PN28</accession>
<dbReference type="EMBL" id="CP023482">
    <property type="protein sequence ID" value="ATH96714.1"/>
    <property type="molecule type" value="Genomic_DNA"/>
</dbReference>
<reference evidence="2 3" key="1">
    <citation type="journal article" date="2016" name="Int. J. Syst. Evol. Microbiol.">
        <title>Dermabacter jinjuensis sp. nov., a novel species of the genus Dermabacter isolated from a clinical specimen.</title>
        <authorList>
            <person name="Park Y.K."/>
            <person name="Lee K.M."/>
            <person name="Lee W.K."/>
            <person name="Cho M.J."/>
            <person name="Lee H.S."/>
            <person name="Cho Y.G."/>
            <person name="Lee Y.C."/>
            <person name="Lee W.K."/>
            <person name="Seong W.K."/>
            <person name="Hwang K.J."/>
        </authorList>
    </citation>
    <scope>NUCLEOTIDE SEQUENCE [LARGE SCALE GENOMIC DNA]</scope>
    <source>
        <strain evidence="2 3">32T</strain>
    </source>
</reference>
<evidence type="ECO:0000256" key="1">
    <source>
        <dbReference type="SAM" id="MobiDB-lite"/>
    </source>
</evidence>